<name>A0A1H3F7T3_9PROT</name>
<evidence type="ECO:0000313" key="3">
    <source>
        <dbReference type="Proteomes" id="UP000198640"/>
    </source>
</evidence>
<dbReference type="STRING" id="44576.SAMN05421881_10115"/>
<keyword evidence="3" id="KW-1185">Reference proteome</keyword>
<dbReference type="AlphaFoldDB" id="A0A1H3F7T3"/>
<accession>A0A1H3F7T3</accession>
<dbReference type="InterPro" id="IPR025668">
    <property type="entry name" value="Tnp_DDE_dom"/>
</dbReference>
<dbReference type="RefSeq" id="WP_090412402.1">
    <property type="nucleotide sequence ID" value="NZ_FNOY01000011.1"/>
</dbReference>
<feature type="domain" description="Transposase DDE" evidence="1">
    <location>
        <begin position="104"/>
        <end position="257"/>
    </location>
</feature>
<dbReference type="Pfam" id="PF13612">
    <property type="entry name" value="DDE_Tnp_1_3"/>
    <property type="match status" value="1"/>
</dbReference>
<dbReference type="OrthoDB" id="8549171at2"/>
<organism evidence="2 3">
    <name type="scientific">Nitrosomonas halophila</name>
    <dbReference type="NCBI Taxonomy" id="44576"/>
    <lineage>
        <taxon>Bacteria</taxon>
        <taxon>Pseudomonadati</taxon>
        <taxon>Pseudomonadota</taxon>
        <taxon>Betaproteobacteria</taxon>
        <taxon>Nitrosomonadales</taxon>
        <taxon>Nitrosomonadaceae</taxon>
        <taxon>Nitrosomonas</taxon>
    </lineage>
</organism>
<protein>
    <submittedName>
        <fullName evidence="2">Transposase, IS4 family</fullName>
    </submittedName>
</protein>
<gene>
    <name evidence="2" type="ORF">SAMN05421881_10115</name>
</gene>
<dbReference type="Proteomes" id="UP000198640">
    <property type="component" value="Unassembled WGS sequence"/>
</dbReference>
<evidence type="ECO:0000259" key="1">
    <source>
        <dbReference type="Pfam" id="PF13612"/>
    </source>
</evidence>
<sequence length="292" mass="33514">MDSLTELFCLIDDFCRQFEPALERHLLEAGVKKRKRCSELSLSELMTLAILFHQLRFRQFKSFYLIYACGHLQAEFPKLPSYQRCVELLPRCVIPLAALFEVLKGQCDGISIADATALAVCDNRRIARHRVFADSARRGKTSMGWFYGFKLHVIINSKGELIRLRLTAGNVDDRKPMPDLCQGLFGQLFADKGYLAHWLTETLARQDLQLITPLKKNMKPVPRTEFEKAILHRRSLIETVFDELKNLCQIEHTRHRSPFNFLVNLMAGIVAYCLDDSKPTLNLTRNNSLAKA</sequence>
<dbReference type="NCBIfam" id="NF033520">
    <property type="entry name" value="transpos_IS982"/>
    <property type="match status" value="1"/>
</dbReference>
<evidence type="ECO:0000313" key="2">
    <source>
        <dbReference type="EMBL" id="SDX87042.1"/>
    </source>
</evidence>
<dbReference type="EMBL" id="FNOY01000011">
    <property type="protein sequence ID" value="SDX87042.1"/>
    <property type="molecule type" value="Genomic_DNA"/>
</dbReference>
<reference evidence="2 3" key="1">
    <citation type="submission" date="2016-10" db="EMBL/GenBank/DDBJ databases">
        <authorList>
            <person name="de Groot N.N."/>
        </authorList>
    </citation>
    <scope>NUCLEOTIDE SEQUENCE [LARGE SCALE GENOMIC DNA]</scope>
    <source>
        <strain evidence="2 3">Nm1</strain>
    </source>
</reference>
<proteinExistence type="predicted"/>